<dbReference type="OMA" id="PRDANNC"/>
<dbReference type="OrthoDB" id="1928532at2759"/>
<dbReference type="eggNOG" id="ENOG502SAEA">
    <property type="taxonomic scope" value="Eukaryota"/>
</dbReference>
<accession>A0A1U7Z821</accession>
<proteinExistence type="predicted"/>
<organism evidence="1 2">
    <name type="scientific">Nelumbo nucifera</name>
    <name type="common">Sacred lotus</name>
    <dbReference type="NCBI Taxonomy" id="4432"/>
    <lineage>
        <taxon>Eukaryota</taxon>
        <taxon>Viridiplantae</taxon>
        <taxon>Streptophyta</taxon>
        <taxon>Embryophyta</taxon>
        <taxon>Tracheophyta</taxon>
        <taxon>Spermatophyta</taxon>
        <taxon>Magnoliopsida</taxon>
        <taxon>Proteales</taxon>
        <taxon>Nelumbonaceae</taxon>
        <taxon>Nelumbo</taxon>
    </lineage>
</organism>
<dbReference type="KEGG" id="nnu:104587748"/>
<sequence length="97" mass="10497">MAAAVARNSSLLRALWRTTNSRGMASPILPSSIRSNFMSQHSRISARSPLRLRRESLLLSSLLPDHSAIASACLVSKLPSEASTSTEGRFANYLSPI</sequence>
<dbReference type="GeneID" id="104587748"/>
<dbReference type="FunCoup" id="A0A1U7Z821">
    <property type="interactions" value="139"/>
</dbReference>
<keyword evidence="1" id="KW-1185">Reference proteome</keyword>
<evidence type="ECO:0000313" key="1">
    <source>
        <dbReference type="Proteomes" id="UP000189703"/>
    </source>
</evidence>
<evidence type="ECO:0000313" key="2">
    <source>
        <dbReference type="RefSeq" id="XP_010243774.1"/>
    </source>
</evidence>
<reference evidence="2" key="1">
    <citation type="submission" date="2025-08" db="UniProtKB">
        <authorList>
            <consortium name="RefSeq"/>
        </authorList>
    </citation>
    <scope>IDENTIFICATION</scope>
</reference>
<dbReference type="RefSeq" id="XP_010243774.1">
    <property type="nucleotide sequence ID" value="XM_010245472.2"/>
</dbReference>
<protein>
    <submittedName>
        <fullName evidence="2">Uncharacterized protein LOC104587748</fullName>
    </submittedName>
</protein>
<dbReference type="Proteomes" id="UP000189703">
    <property type="component" value="Unplaced"/>
</dbReference>
<gene>
    <name evidence="2" type="primary">LOC104587748</name>
</gene>
<name>A0A1U7Z821_NELNU</name>
<dbReference type="AlphaFoldDB" id="A0A1U7Z821"/>